<keyword evidence="2" id="KW-0560">Oxidoreductase</keyword>
<evidence type="ECO:0000313" key="2">
    <source>
        <dbReference type="EMBL" id="MPN48885.1"/>
    </source>
</evidence>
<name>A0A645IC69_9ZZZZ</name>
<dbReference type="InterPro" id="IPR024084">
    <property type="entry name" value="IsoPropMal-DH-like_dom"/>
</dbReference>
<gene>
    <name evidence="2" type="primary">leuB_35</name>
    <name evidence="2" type="ORF">SDC9_196497</name>
</gene>
<sequence>MLRYSFALSAEADAVEAAVDKTLAQGWRTGDMAAPGAPAVGTVRMGELIIGNL</sequence>
<proteinExistence type="predicted"/>
<protein>
    <submittedName>
        <fullName evidence="2">3-isopropylmalate dehydrogenase</fullName>
        <ecNumber evidence="2">1.1.1.85</ecNumber>
    </submittedName>
</protein>
<feature type="domain" description="Isopropylmalate dehydrogenase-like" evidence="1">
    <location>
        <begin position="1"/>
        <end position="49"/>
    </location>
</feature>
<reference evidence="2" key="1">
    <citation type="submission" date="2019-08" db="EMBL/GenBank/DDBJ databases">
        <authorList>
            <person name="Kucharzyk K."/>
            <person name="Murdoch R.W."/>
            <person name="Higgins S."/>
            <person name="Loffler F."/>
        </authorList>
    </citation>
    <scope>NUCLEOTIDE SEQUENCE</scope>
</reference>
<organism evidence="2">
    <name type="scientific">bioreactor metagenome</name>
    <dbReference type="NCBI Taxonomy" id="1076179"/>
    <lineage>
        <taxon>unclassified sequences</taxon>
        <taxon>metagenomes</taxon>
        <taxon>ecological metagenomes</taxon>
    </lineage>
</organism>
<dbReference type="AlphaFoldDB" id="A0A645IC69"/>
<dbReference type="EC" id="1.1.1.85" evidence="2"/>
<accession>A0A645IC69</accession>
<dbReference type="SUPFAM" id="SSF53659">
    <property type="entry name" value="Isocitrate/Isopropylmalate dehydrogenase-like"/>
    <property type="match status" value="1"/>
</dbReference>
<comment type="caution">
    <text evidence="2">The sequence shown here is derived from an EMBL/GenBank/DDBJ whole genome shotgun (WGS) entry which is preliminary data.</text>
</comment>
<dbReference type="EMBL" id="VSSQ01111604">
    <property type="protein sequence ID" value="MPN48885.1"/>
    <property type="molecule type" value="Genomic_DNA"/>
</dbReference>
<evidence type="ECO:0000259" key="1">
    <source>
        <dbReference type="Pfam" id="PF00180"/>
    </source>
</evidence>
<dbReference type="Gene3D" id="3.40.718.10">
    <property type="entry name" value="Isopropylmalate Dehydrogenase"/>
    <property type="match status" value="1"/>
</dbReference>
<dbReference type="GO" id="GO:0003862">
    <property type="term" value="F:3-isopropylmalate dehydrogenase activity"/>
    <property type="evidence" value="ECO:0007669"/>
    <property type="project" value="UniProtKB-EC"/>
</dbReference>
<dbReference type="Pfam" id="PF00180">
    <property type="entry name" value="Iso_dh"/>
    <property type="match status" value="1"/>
</dbReference>